<keyword evidence="2" id="KW-0548">Nucleotidyltransferase</keyword>
<dbReference type="GO" id="GO:0005524">
    <property type="term" value="F:ATP binding"/>
    <property type="evidence" value="ECO:0007669"/>
    <property type="project" value="UniProtKB-KW"/>
</dbReference>
<evidence type="ECO:0000256" key="8">
    <source>
        <dbReference type="ARBA" id="ARBA00023118"/>
    </source>
</evidence>
<feature type="domain" description="Cyclic GMP-AMP synthase DncV-like nucleotidyltransferase" evidence="11">
    <location>
        <begin position="57"/>
        <end position="140"/>
    </location>
</feature>
<protein>
    <recommendedName>
        <fullName evidence="9">Cyclic GMP-AMP synthase</fullName>
    </recommendedName>
</protein>
<dbReference type="Proteomes" id="UP000553980">
    <property type="component" value="Unassembled WGS sequence"/>
</dbReference>
<evidence type="ECO:0000256" key="7">
    <source>
        <dbReference type="ARBA" id="ARBA00023080"/>
    </source>
</evidence>
<reference evidence="12 15" key="3">
    <citation type="submission" date="2020-08" db="EMBL/GenBank/DDBJ databases">
        <title>Genomic Encyclopedia of Type Strains, Phase IV (KMG-IV): sequencing the most valuable type-strain genomes for metagenomic binning, comparative biology and taxonomic classification.</title>
        <authorList>
            <person name="Goeker M."/>
        </authorList>
    </citation>
    <scope>NUCLEOTIDE SEQUENCE [LARGE SCALE GENOMIC DNA]</scope>
    <source>
        <strain evidence="12 15">DSM 23868</strain>
    </source>
</reference>
<accession>A0A5C5CDA8</accession>
<dbReference type="CDD" id="cd05400">
    <property type="entry name" value="NT_2-5OAS_ClassI-CCAase"/>
    <property type="match status" value="1"/>
</dbReference>
<evidence type="ECO:0000256" key="1">
    <source>
        <dbReference type="ARBA" id="ARBA00022679"/>
    </source>
</evidence>
<evidence type="ECO:0000256" key="6">
    <source>
        <dbReference type="ARBA" id="ARBA00022842"/>
    </source>
</evidence>
<organism evidence="13 14">
    <name type="scientific">Brucella pecoris</name>
    <dbReference type="NCBI Taxonomy" id="867683"/>
    <lineage>
        <taxon>Bacteria</taxon>
        <taxon>Pseudomonadati</taxon>
        <taxon>Pseudomonadota</taxon>
        <taxon>Alphaproteobacteria</taxon>
        <taxon>Hyphomicrobiales</taxon>
        <taxon>Brucellaceae</taxon>
        <taxon>Brucella/Ochrobactrum group</taxon>
        <taxon>Brucella</taxon>
    </lineage>
</organism>
<sequence>MTVHDKRFATTHDDVLEAMAEALDIPPSKFEEAKSRYEAIGNWLDRPESTIAEYDPAISPQGSFLLGTVTRPFTDAEEYDVDLVCRLEGSKAEFTQKSLKEAVGYEIALYAQAHSMSDPEEHRRCWRLNYAAGAQFHMDILPALPDAHRFQTKLFEQGYRALAHDGALSGHAIAITDTTQPHYDQPTEDWPQSNPTGFAAWFRSRMQVRLIEAKHALAKRERITASVDDIPDYKVKTPLQRSIQLLKRHRDCMFADDCEHKPISIIITTLAAHAYNEEATISTALQSILTGMDRYIEDRSGIAWVVNPVNPAENFADKWAEERKKRDNFYRWLNQARQDFALYLRANTFDKMPELLREHLGPKLVDHTIAAMLPVAAAGLAAPAIATDASRIEDMERAERAVEQINRTGSQSKPWARA</sequence>
<keyword evidence="6" id="KW-0460">Magnesium</keyword>
<dbReference type="OrthoDB" id="1118920at2"/>
<name>A0A5C5CDA8_9HYPH</name>
<evidence type="ECO:0000313" key="13">
    <source>
        <dbReference type="EMBL" id="TNV09302.1"/>
    </source>
</evidence>
<keyword evidence="3" id="KW-0479">Metal-binding</keyword>
<dbReference type="GO" id="GO:0046872">
    <property type="term" value="F:metal ion binding"/>
    <property type="evidence" value="ECO:0007669"/>
    <property type="project" value="UniProtKB-KW"/>
</dbReference>
<dbReference type="Pfam" id="PF21654">
    <property type="entry name" value="DncV-like_NTFase"/>
    <property type="match status" value="1"/>
</dbReference>
<evidence type="ECO:0000256" key="9">
    <source>
        <dbReference type="ARBA" id="ARBA00044145"/>
    </source>
</evidence>
<evidence type="ECO:0000313" key="14">
    <source>
        <dbReference type="Proteomes" id="UP000313390"/>
    </source>
</evidence>
<keyword evidence="8" id="KW-0051">Antiviral defense</keyword>
<keyword evidence="4" id="KW-0547">Nucleotide-binding</keyword>
<keyword evidence="5" id="KW-0067">ATP-binding</keyword>
<dbReference type="GO" id="GO:0051607">
    <property type="term" value="P:defense response to virus"/>
    <property type="evidence" value="ECO:0007669"/>
    <property type="project" value="UniProtKB-KW"/>
</dbReference>
<comment type="catalytic activity">
    <reaction evidence="10">
        <text>GTP + ATP = 3',3'-cGAMP + 2 diphosphate</text>
        <dbReference type="Rhea" id="RHEA:35647"/>
        <dbReference type="ChEBI" id="CHEBI:30616"/>
        <dbReference type="ChEBI" id="CHEBI:33019"/>
        <dbReference type="ChEBI" id="CHEBI:37565"/>
        <dbReference type="ChEBI" id="CHEBI:71501"/>
    </reaction>
    <physiologicalReaction direction="left-to-right" evidence="10">
        <dbReference type="Rhea" id="RHEA:35648"/>
    </physiologicalReaction>
</comment>
<evidence type="ECO:0000313" key="12">
    <source>
        <dbReference type="EMBL" id="MBB4095517.1"/>
    </source>
</evidence>
<dbReference type="EMBL" id="VEWK01000014">
    <property type="protein sequence ID" value="TNV09302.1"/>
    <property type="molecule type" value="Genomic_DNA"/>
</dbReference>
<dbReference type="InterPro" id="IPR048445">
    <property type="entry name" value="DncV-like_NTFase"/>
</dbReference>
<evidence type="ECO:0000256" key="2">
    <source>
        <dbReference type="ARBA" id="ARBA00022695"/>
    </source>
</evidence>
<dbReference type="InterPro" id="IPR006116">
    <property type="entry name" value="NT_2-5OAS_ClassI-CCAase"/>
</dbReference>
<keyword evidence="15" id="KW-1185">Reference proteome</keyword>
<evidence type="ECO:0000256" key="10">
    <source>
        <dbReference type="ARBA" id="ARBA00048304"/>
    </source>
</evidence>
<reference evidence="13 14" key="1">
    <citation type="journal article" date="2011" name="Int. J. Syst. Evol. Microbiol.">
        <title>Ochrobactrum pecoris sp. nov., isolated from farm animals.</title>
        <authorList>
            <person name="Kampfer P."/>
            <person name="Huber B."/>
            <person name="Busse H.J."/>
            <person name="Scholz H.C."/>
            <person name="Tomaso H."/>
            <person name="Hotzel H."/>
            <person name="Melzer F."/>
        </authorList>
    </citation>
    <scope>NUCLEOTIDE SEQUENCE [LARGE SCALE GENOMIC DNA]</scope>
    <source>
        <strain evidence="13 14">08RB2639</strain>
    </source>
</reference>
<keyword evidence="1 13" id="KW-0808">Transferase</keyword>
<keyword evidence="7" id="KW-0546">Nucleotide metabolism</keyword>
<evidence type="ECO:0000256" key="5">
    <source>
        <dbReference type="ARBA" id="ARBA00022840"/>
    </source>
</evidence>
<gene>
    <name evidence="13" type="ORF">FIB18_21330</name>
    <name evidence="12" type="ORF">GGQ79_004069</name>
</gene>
<dbReference type="EMBL" id="JACIEX010000011">
    <property type="protein sequence ID" value="MBB4095517.1"/>
    <property type="molecule type" value="Genomic_DNA"/>
</dbReference>
<evidence type="ECO:0000256" key="4">
    <source>
        <dbReference type="ARBA" id="ARBA00022741"/>
    </source>
</evidence>
<comment type="caution">
    <text evidence="13">The sequence shown here is derived from an EMBL/GenBank/DDBJ whole genome shotgun (WGS) entry which is preliminary data.</text>
</comment>
<dbReference type="GO" id="GO:0009117">
    <property type="term" value="P:nucleotide metabolic process"/>
    <property type="evidence" value="ECO:0007669"/>
    <property type="project" value="UniProtKB-KW"/>
</dbReference>
<dbReference type="AlphaFoldDB" id="A0A5C5CDA8"/>
<evidence type="ECO:0000259" key="11">
    <source>
        <dbReference type="Pfam" id="PF21654"/>
    </source>
</evidence>
<proteinExistence type="predicted"/>
<evidence type="ECO:0000313" key="15">
    <source>
        <dbReference type="Proteomes" id="UP000553980"/>
    </source>
</evidence>
<dbReference type="Proteomes" id="UP000313390">
    <property type="component" value="Unassembled WGS sequence"/>
</dbReference>
<dbReference type="GO" id="GO:0016779">
    <property type="term" value="F:nucleotidyltransferase activity"/>
    <property type="evidence" value="ECO:0007669"/>
    <property type="project" value="UniProtKB-KW"/>
</dbReference>
<reference evidence="13" key="2">
    <citation type="submission" date="2019-06" db="EMBL/GenBank/DDBJ databases">
        <authorList>
            <person name="Hu M."/>
        </authorList>
    </citation>
    <scope>NUCLEOTIDE SEQUENCE</scope>
    <source>
        <strain evidence="13">08RB2639</strain>
    </source>
</reference>
<dbReference type="RefSeq" id="WP_140022629.1">
    <property type="nucleotide sequence ID" value="NZ_JACIEX010000011.1"/>
</dbReference>
<evidence type="ECO:0000256" key="3">
    <source>
        <dbReference type="ARBA" id="ARBA00022723"/>
    </source>
</evidence>